<dbReference type="EMBL" id="AFME02000381">
    <property type="protein sequence ID" value="EMG08453.1"/>
    <property type="molecule type" value="Genomic_DNA"/>
</dbReference>
<accession>M3GPA9</accession>
<protein>
    <submittedName>
        <fullName evidence="1">PF14063 family protein</fullName>
    </submittedName>
</protein>
<dbReference type="InterPro" id="IPR025350">
    <property type="entry name" value="DUF4254"/>
</dbReference>
<organism evidence="1 2">
    <name type="scientific">Leptospira interrogans serovar Grippotyphosa str. LT2186</name>
    <dbReference type="NCBI Taxonomy" id="1001599"/>
    <lineage>
        <taxon>Bacteria</taxon>
        <taxon>Pseudomonadati</taxon>
        <taxon>Spirochaetota</taxon>
        <taxon>Spirochaetia</taxon>
        <taxon>Leptospirales</taxon>
        <taxon>Leptospiraceae</taxon>
        <taxon>Leptospira</taxon>
    </lineage>
</organism>
<name>M3GPA9_LEPIR</name>
<evidence type="ECO:0000313" key="1">
    <source>
        <dbReference type="EMBL" id="EMG08453.1"/>
    </source>
</evidence>
<evidence type="ECO:0000313" key="2">
    <source>
        <dbReference type="Proteomes" id="UP000011776"/>
    </source>
</evidence>
<dbReference type="Pfam" id="PF14063">
    <property type="entry name" value="DUF4254"/>
    <property type="match status" value="1"/>
</dbReference>
<gene>
    <name evidence="1" type="ORF">LEP1GSC151_3243</name>
</gene>
<sequence>MALQANSVVSIFRQSVVNWHNKETANPFPPDSVESILYNKNQIDTIQWHVEDEIRRPDLPDKELVGFKRQIDKLNQERTDLVEILDDRISSEFQNVPKKFGARMNSETPAWLIDRMSILELKIYHMEEQTQRKDVNENHILACKRKLEVLLEQRKDLSQCLDELLEDLKNGDKFYKVYRQMKMYNDQNLNPSLYSKNHEFISHEVFCHGGRRSYGTCNHSNRGKIYKYPTYYCYTRKLRSFLL</sequence>
<dbReference type="BioCyc" id="LINT1001599:G11K9-4520-MONOMER"/>
<proteinExistence type="predicted"/>
<dbReference type="Proteomes" id="UP000011776">
    <property type="component" value="Unassembled WGS sequence"/>
</dbReference>
<comment type="caution">
    <text evidence="1">The sequence shown here is derived from an EMBL/GenBank/DDBJ whole genome shotgun (WGS) entry which is preliminary data.</text>
</comment>
<dbReference type="AlphaFoldDB" id="M3GPA9"/>
<reference evidence="1 2" key="1">
    <citation type="submission" date="2013-02" db="EMBL/GenBank/DDBJ databases">
        <authorList>
            <person name="Harkins D.M."/>
            <person name="Durkin A.S."/>
            <person name="Brinkac L.M."/>
            <person name="Haft D.H."/>
            <person name="Selengut J.D."/>
            <person name="Sanka R."/>
            <person name="DePew J."/>
            <person name="Purushe J."/>
            <person name="Tulsiani S.M."/>
            <person name="Graham G.C."/>
            <person name="Burns M.-A."/>
            <person name="Dohnt M.F."/>
            <person name="Smythe L.D."/>
            <person name="McKay D.B."/>
            <person name="Craig S.B."/>
            <person name="Vinetz J.M."/>
            <person name="Sutton G.G."/>
            <person name="Nierman W.C."/>
            <person name="Fouts D.E."/>
        </authorList>
    </citation>
    <scope>NUCLEOTIDE SEQUENCE [LARGE SCALE GENOMIC DNA]</scope>
    <source>
        <strain evidence="1 2">LT2186</strain>
    </source>
</reference>